<keyword evidence="5" id="KW-0547">Nucleotide-binding</keyword>
<evidence type="ECO:0000256" key="6">
    <source>
        <dbReference type="ARBA" id="ARBA00022777"/>
    </source>
</evidence>
<dbReference type="SMART" id="SM00911">
    <property type="entry name" value="HWE_HK"/>
    <property type="match status" value="1"/>
</dbReference>
<comment type="caution">
    <text evidence="9">The sequence shown here is derived from an EMBL/GenBank/DDBJ whole genome shotgun (WGS) entry which is preliminary data.</text>
</comment>
<reference evidence="9 10" key="1">
    <citation type="submission" date="2024-06" db="EMBL/GenBank/DDBJ databases">
        <title>Thioclava kandeliae sp. nov. from a rhizosphere soil sample of Kandelia candel in a mangrove.</title>
        <authorList>
            <person name="Mu T."/>
        </authorList>
    </citation>
    <scope>NUCLEOTIDE SEQUENCE [LARGE SCALE GENOMIC DNA]</scope>
    <source>
        <strain evidence="9 10">CPCC 100088</strain>
    </source>
</reference>
<comment type="catalytic activity">
    <reaction evidence="1">
        <text>ATP + protein L-histidine = ADP + protein N-phospho-L-histidine.</text>
        <dbReference type="EC" id="2.7.13.3"/>
    </reaction>
</comment>
<dbReference type="InterPro" id="IPR013656">
    <property type="entry name" value="PAS_4"/>
</dbReference>
<keyword evidence="10" id="KW-1185">Reference proteome</keyword>
<sequence>MYPRAQFLQPDDPMSDVIAAFDWTSTPLGPIHQWQPELRTAVSMMLASNFPKAIVWGPERITIHNSAFTPILGEKGLGIGRGFHEIWSEAWAEIGPIWERAMAGEATFIENFKLRIERNGYPEDAHFTFCYSPIRAENGQVLGMLDTVVETSKSVDAMAQAEVANAELGHRMRNMITIISSMARHSLRGSPEIEAMSRAFCERLAALSEAQSLLAHGAKNATTVEALVKRICDGRVVTADALVMSGPPVVIGSRQATALSLAVNELITNAMKYGALSVENGKVSVDWGIEGEEFVFAWCERDGPPVVAPERSGFGSKLLERIVPASFIGKASVTYAPEGTRYVLRSSRQTLE</sequence>
<evidence type="ECO:0000256" key="2">
    <source>
        <dbReference type="ARBA" id="ARBA00012438"/>
    </source>
</evidence>
<evidence type="ECO:0000313" key="9">
    <source>
        <dbReference type="EMBL" id="MER5174073.1"/>
    </source>
</evidence>
<evidence type="ECO:0000256" key="7">
    <source>
        <dbReference type="ARBA" id="ARBA00022840"/>
    </source>
</evidence>
<dbReference type="InterPro" id="IPR036890">
    <property type="entry name" value="HATPase_C_sf"/>
</dbReference>
<dbReference type="InterPro" id="IPR011102">
    <property type="entry name" value="Sig_transdc_His_kinase_HWE"/>
</dbReference>
<keyword evidence="7" id="KW-0067">ATP-binding</keyword>
<evidence type="ECO:0000256" key="4">
    <source>
        <dbReference type="ARBA" id="ARBA00022679"/>
    </source>
</evidence>
<evidence type="ECO:0000256" key="1">
    <source>
        <dbReference type="ARBA" id="ARBA00000085"/>
    </source>
</evidence>
<dbReference type="EC" id="2.7.13.3" evidence="2"/>
<evidence type="ECO:0000313" key="10">
    <source>
        <dbReference type="Proteomes" id="UP001438953"/>
    </source>
</evidence>
<dbReference type="EMBL" id="JAYWLC010000054">
    <property type="protein sequence ID" value="MER5174073.1"/>
    <property type="molecule type" value="Genomic_DNA"/>
</dbReference>
<accession>A0ABV1SMC9</accession>
<keyword evidence="3" id="KW-0597">Phosphoprotein</keyword>
<dbReference type="Proteomes" id="UP001438953">
    <property type="component" value="Unassembled WGS sequence"/>
</dbReference>
<dbReference type="Pfam" id="PF08448">
    <property type="entry name" value="PAS_4"/>
    <property type="match status" value="1"/>
</dbReference>
<keyword evidence="6 9" id="KW-0418">Kinase</keyword>
<feature type="domain" description="Signal transduction histidine kinase HWE region" evidence="8">
    <location>
        <begin position="167"/>
        <end position="248"/>
    </location>
</feature>
<dbReference type="PANTHER" id="PTHR41523:SF7">
    <property type="entry name" value="HISTIDINE KINASE"/>
    <property type="match status" value="1"/>
</dbReference>
<organism evidence="9 10">
    <name type="scientific">Thioclava kandeliae</name>
    <dbReference type="NCBI Taxonomy" id="3070818"/>
    <lineage>
        <taxon>Bacteria</taxon>
        <taxon>Pseudomonadati</taxon>
        <taxon>Pseudomonadota</taxon>
        <taxon>Alphaproteobacteria</taxon>
        <taxon>Rhodobacterales</taxon>
        <taxon>Paracoccaceae</taxon>
        <taxon>Thioclava</taxon>
    </lineage>
</organism>
<protein>
    <recommendedName>
        <fullName evidence="2">histidine kinase</fullName>
        <ecNumber evidence="2">2.7.13.3</ecNumber>
    </recommendedName>
</protein>
<evidence type="ECO:0000256" key="3">
    <source>
        <dbReference type="ARBA" id="ARBA00022553"/>
    </source>
</evidence>
<dbReference type="RefSeq" id="WP_350939339.1">
    <property type="nucleotide sequence ID" value="NZ_JAYWLC010000054.1"/>
</dbReference>
<dbReference type="Gene3D" id="3.30.565.10">
    <property type="entry name" value="Histidine kinase-like ATPase, C-terminal domain"/>
    <property type="match status" value="1"/>
</dbReference>
<dbReference type="PANTHER" id="PTHR41523">
    <property type="entry name" value="TWO-COMPONENT SYSTEM SENSOR PROTEIN"/>
    <property type="match status" value="1"/>
</dbReference>
<dbReference type="Gene3D" id="3.30.450.20">
    <property type="entry name" value="PAS domain"/>
    <property type="match status" value="1"/>
</dbReference>
<gene>
    <name evidence="9" type="ORF">VSX56_20275</name>
</gene>
<evidence type="ECO:0000259" key="8">
    <source>
        <dbReference type="SMART" id="SM00911"/>
    </source>
</evidence>
<evidence type="ECO:0000256" key="5">
    <source>
        <dbReference type="ARBA" id="ARBA00022741"/>
    </source>
</evidence>
<dbReference type="GO" id="GO:0016301">
    <property type="term" value="F:kinase activity"/>
    <property type="evidence" value="ECO:0007669"/>
    <property type="project" value="UniProtKB-KW"/>
</dbReference>
<name>A0ABV1SMC9_9RHOB</name>
<proteinExistence type="predicted"/>
<dbReference type="Pfam" id="PF07536">
    <property type="entry name" value="HWE_HK"/>
    <property type="match status" value="1"/>
</dbReference>
<keyword evidence="4" id="KW-0808">Transferase</keyword>